<dbReference type="Proteomes" id="UP001306508">
    <property type="component" value="Unassembled WGS sequence"/>
</dbReference>
<comment type="similarity">
    <text evidence="1">Belongs to the cytochrome b5 family. MAPR subfamily.</text>
</comment>
<accession>A0AAN7W0K2</accession>
<feature type="domain" description="Cytochrome b5 heme-binding" evidence="2">
    <location>
        <begin position="38"/>
        <end position="139"/>
    </location>
</feature>
<dbReference type="GO" id="GO:0020037">
    <property type="term" value="F:heme binding"/>
    <property type="evidence" value="ECO:0007669"/>
    <property type="project" value="UniProtKB-ARBA"/>
</dbReference>
<proteinExistence type="inferred from homology"/>
<dbReference type="SMART" id="SM01117">
    <property type="entry name" value="Cyt-b5"/>
    <property type="match status" value="1"/>
</dbReference>
<dbReference type="Gene3D" id="3.10.120.10">
    <property type="entry name" value="Cytochrome b5-like heme/steroid binding domain"/>
    <property type="match status" value="1"/>
</dbReference>
<gene>
    <name evidence="3" type="ORF">RI543_004219</name>
</gene>
<dbReference type="GO" id="GO:0016020">
    <property type="term" value="C:membrane"/>
    <property type="evidence" value="ECO:0007669"/>
    <property type="project" value="TreeGrafter"/>
</dbReference>
<dbReference type="PANTHER" id="PTHR10281">
    <property type="entry name" value="MEMBRANE-ASSOCIATED PROGESTERONE RECEPTOR COMPONENT-RELATED"/>
    <property type="match status" value="1"/>
</dbReference>
<organism evidence="3 4">
    <name type="scientific">Arxiozyma heterogenica</name>
    <dbReference type="NCBI Taxonomy" id="278026"/>
    <lineage>
        <taxon>Eukaryota</taxon>
        <taxon>Fungi</taxon>
        <taxon>Dikarya</taxon>
        <taxon>Ascomycota</taxon>
        <taxon>Saccharomycotina</taxon>
        <taxon>Saccharomycetes</taxon>
        <taxon>Saccharomycetales</taxon>
        <taxon>Saccharomycetaceae</taxon>
        <taxon>Arxiozyma</taxon>
    </lineage>
</organism>
<sequence>MSFVRDFFFGRGEEDPTGLSKECPSQDNAPDPLVEGIFYPRTLYKYNGHDDEKIFIAIRGRVYDCTTGRSFYGPSGPYNNFAGKDASRGLAMNSFDESMVRDWDEPIDDLQGLTESQEAALNQWLDFFDKKYPCIGTLEPEPGVNDTN</sequence>
<name>A0AAN7W0K2_9SACH</name>
<protein>
    <recommendedName>
        <fullName evidence="2">Cytochrome b5 heme-binding domain-containing protein</fullName>
    </recommendedName>
</protein>
<dbReference type="Pfam" id="PF00173">
    <property type="entry name" value="Cyt-b5"/>
    <property type="match status" value="1"/>
</dbReference>
<comment type="caution">
    <text evidence="3">The sequence shown here is derived from an EMBL/GenBank/DDBJ whole genome shotgun (WGS) entry which is preliminary data.</text>
</comment>
<reference evidence="4" key="1">
    <citation type="submission" date="2023-07" db="EMBL/GenBank/DDBJ databases">
        <title>A draft genome of Kazachstania heterogenica Y-27499.</title>
        <authorList>
            <person name="Donic C."/>
            <person name="Kralova J.S."/>
            <person name="Fidel L."/>
            <person name="Ben-Dor S."/>
            <person name="Jung S."/>
        </authorList>
    </citation>
    <scope>NUCLEOTIDE SEQUENCE [LARGE SCALE GENOMIC DNA]</scope>
    <source>
        <strain evidence="4">Y27499</strain>
    </source>
</reference>
<dbReference type="AlphaFoldDB" id="A0AAN7W0K2"/>
<dbReference type="GO" id="GO:0012505">
    <property type="term" value="C:endomembrane system"/>
    <property type="evidence" value="ECO:0007669"/>
    <property type="project" value="TreeGrafter"/>
</dbReference>
<dbReference type="InterPro" id="IPR001199">
    <property type="entry name" value="Cyt_B5-like_heme/steroid-bd"/>
</dbReference>
<dbReference type="InterPro" id="IPR036400">
    <property type="entry name" value="Cyt_B5-like_heme/steroid_sf"/>
</dbReference>
<evidence type="ECO:0000313" key="3">
    <source>
        <dbReference type="EMBL" id="KAK5778551.1"/>
    </source>
</evidence>
<dbReference type="FunFam" id="3.10.120.10:FF:000003">
    <property type="entry name" value="membrane-associated progesterone receptor component 1"/>
    <property type="match status" value="1"/>
</dbReference>
<evidence type="ECO:0000256" key="1">
    <source>
        <dbReference type="ARBA" id="ARBA00038357"/>
    </source>
</evidence>
<evidence type="ECO:0000259" key="2">
    <source>
        <dbReference type="SMART" id="SM01117"/>
    </source>
</evidence>
<evidence type="ECO:0000313" key="4">
    <source>
        <dbReference type="Proteomes" id="UP001306508"/>
    </source>
</evidence>
<dbReference type="EMBL" id="JAWIZZ010000053">
    <property type="protein sequence ID" value="KAK5778551.1"/>
    <property type="molecule type" value="Genomic_DNA"/>
</dbReference>
<dbReference type="SUPFAM" id="SSF55856">
    <property type="entry name" value="Cytochrome b5-like heme/steroid binding domain"/>
    <property type="match status" value="1"/>
</dbReference>
<dbReference type="PANTHER" id="PTHR10281:SF76">
    <property type="entry name" value="CALCUTTA CUP-RELATED"/>
    <property type="match status" value="1"/>
</dbReference>
<keyword evidence="4" id="KW-1185">Reference proteome</keyword>
<dbReference type="InterPro" id="IPR050577">
    <property type="entry name" value="MAPR/NEUFC/NENF-like"/>
</dbReference>